<gene>
    <name evidence="1" type="ORF">MLD38_017783</name>
</gene>
<evidence type="ECO:0000313" key="2">
    <source>
        <dbReference type="Proteomes" id="UP001057402"/>
    </source>
</evidence>
<accession>A0ACB9QVA1</accession>
<sequence>MQQQGRAVSYVAAISHESSSQSVLFNLAAFVLLISPSSPTPAFPGGRPPPGRCGPPHRLRQRQYSSPARRRRQAQEPHGHEGGIQLPTIVVVGDQSSGKSSILESLASLPWGQENCTRVPLIMRLQNHRCDLPQLYLEFNGKVVRSDEENKPRRSRLPPTRSLAVGRGYPTRL</sequence>
<reference evidence="2" key="1">
    <citation type="journal article" date="2023" name="Front. Plant Sci.">
        <title>Chromosomal-level genome assembly of Melastoma candidum provides insights into trichome evolution.</title>
        <authorList>
            <person name="Zhong Y."/>
            <person name="Wu W."/>
            <person name="Sun C."/>
            <person name="Zou P."/>
            <person name="Liu Y."/>
            <person name="Dai S."/>
            <person name="Zhou R."/>
        </authorList>
    </citation>
    <scope>NUCLEOTIDE SEQUENCE [LARGE SCALE GENOMIC DNA]</scope>
</reference>
<organism evidence="1 2">
    <name type="scientific">Melastoma candidum</name>
    <dbReference type="NCBI Taxonomy" id="119954"/>
    <lineage>
        <taxon>Eukaryota</taxon>
        <taxon>Viridiplantae</taxon>
        <taxon>Streptophyta</taxon>
        <taxon>Embryophyta</taxon>
        <taxon>Tracheophyta</taxon>
        <taxon>Spermatophyta</taxon>
        <taxon>Magnoliopsida</taxon>
        <taxon>eudicotyledons</taxon>
        <taxon>Gunneridae</taxon>
        <taxon>Pentapetalae</taxon>
        <taxon>rosids</taxon>
        <taxon>malvids</taxon>
        <taxon>Myrtales</taxon>
        <taxon>Melastomataceae</taxon>
        <taxon>Melastomatoideae</taxon>
        <taxon>Melastomateae</taxon>
        <taxon>Melastoma</taxon>
    </lineage>
</organism>
<evidence type="ECO:0000313" key="1">
    <source>
        <dbReference type="EMBL" id="KAI4369334.1"/>
    </source>
</evidence>
<dbReference type="EMBL" id="CM042884">
    <property type="protein sequence ID" value="KAI4369334.1"/>
    <property type="molecule type" value="Genomic_DNA"/>
</dbReference>
<protein>
    <submittedName>
        <fullName evidence="1">Uncharacterized protein</fullName>
    </submittedName>
</protein>
<dbReference type="Proteomes" id="UP001057402">
    <property type="component" value="Chromosome 5"/>
</dbReference>
<name>A0ACB9QVA1_9MYRT</name>
<keyword evidence="2" id="KW-1185">Reference proteome</keyword>
<proteinExistence type="predicted"/>
<comment type="caution">
    <text evidence="1">The sequence shown here is derived from an EMBL/GenBank/DDBJ whole genome shotgun (WGS) entry which is preliminary data.</text>
</comment>